<dbReference type="InterPro" id="IPR014710">
    <property type="entry name" value="RmlC-like_jellyroll"/>
</dbReference>
<dbReference type="OrthoDB" id="9778008at2"/>
<dbReference type="Gene3D" id="1.10.10.60">
    <property type="entry name" value="Homeodomain-like"/>
    <property type="match status" value="2"/>
</dbReference>
<dbReference type="InterPro" id="IPR011051">
    <property type="entry name" value="RmlC_Cupin_sf"/>
</dbReference>
<name>C6L955_9FIRM</name>
<dbReference type="AlphaFoldDB" id="C6L955"/>
<dbReference type="Gene3D" id="2.60.120.10">
    <property type="entry name" value="Jelly Rolls"/>
    <property type="match status" value="1"/>
</dbReference>
<protein>
    <submittedName>
        <fullName evidence="5">Transcriptional regulator, AraC family</fullName>
    </submittedName>
</protein>
<dbReference type="eggNOG" id="COG0662">
    <property type="taxonomic scope" value="Bacteria"/>
</dbReference>
<dbReference type="GO" id="GO:0043565">
    <property type="term" value="F:sequence-specific DNA binding"/>
    <property type="evidence" value="ECO:0007669"/>
    <property type="project" value="InterPro"/>
</dbReference>
<proteinExistence type="predicted"/>
<dbReference type="PRINTS" id="PR00032">
    <property type="entry name" value="HTHARAC"/>
</dbReference>
<dbReference type="PROSITE" id="PS01124">
    <property type="entry name" value="HTH_ARAC_FAMILY_2"/>
    <property type="match status" value="1"/>
</dbReference>
<dbReference type="PANTHER" id="PTHR43280">
    <property type="entry name" value="ARAC-FAMILY TRANSCRIPTIONAL REGULATOR"/>
    <property type="match status" value="1"/>
</dbReference>
<dbReference type="InterPro" id="IPR009057">
    <property type="entry name" value="Homeodomain-like_sf"/>
</dbReference>
<keyword evidence="6" id="KW-1185">Reference proteome</keyword>
<evidence type="ECO:0000256" key="3">
    <source>
        <dbReference type="ARBA" id="ARBA00023163"/>
    </source>
</evidence>
<dbReference type="Proteomes" id="UP000005561">
    <property type="component" value="Unassembled WGS sequence"/>
</dbReference>
<keyword evidence="2" id="KW-0238">DNA-binding</keyword>
<comment type="caution">
    <text evidence="5">The sequence shown here is derived from an EMBL/GenBank/DDBJ whole genome shotgun (WGS) entry which is preliminary data.</text>
</comment>
<dbReference type="InterPro" id="IPR020449">
    <property type="entry name" value="Tscrpt_reg_AraC-type_HTH"/>
</dbReference>
<reference evidence="5" key="1">
    <citation type="submission" date="2009-07" db="EMBL/GenBank/DDBJ databases">
        <authorList>
            <person name="Weinstock G."/>
            <person name="Sodergren E."/>
            <person name="Clifton S."/>
            <person name="Fulton L."/>
            <person name="Fulton B."/>
            <person name="Courtney L."/>
            <person name="Fronick C."/>
            <person name="Harrison M."/>
            <person name="Strong C."/>
            <person name="Farmer C."/>
            <person name="Delahaunty K."/>
            <person name="Markovic C."/>
            <person name="Hall O."/>
            <person name="Minx P."/>
            <person name="Tomlinson C."/>
            <person name="Mitreva M."/>
            <person name="Nelson J."/>
            <person name="Hou S."/>
            <person name="Wollam A."/>
            <person name="Pepin K.H."/>
            <person name="Johnson M."/>
            <person name="Bhonagiri V."/>
            <person name="Nash W.E."/>
            <person name="Warren W."/>
            <person name="Chinwalla A."/>
            <person name="Mardis E.R."/>
            <person name="Wilson R.K."/>
        </authorList>
    </citation>
    <scope>NUCLEOTIDE SEQUENCE [LARGE SCALE GENOMIC DNA]</scope>
    <source>
        <strain evidence="5">DSM 14469</strain>
    </source>
</reference>
<dbReference type="InterPro" id="IPR018062">
    <property type="entry name" value="HTH_AraC-typ_CS"/>
</dbReference>
<dbReference type="RefSeq" id="WP_006859947.1">
    <property type="nucleotide sequence ID" value="NZ_ACCL02000001.1"/>
</dbReference>
<organism evidence="5 6">
    <name type="scientific">Marvinbryantia formatexigens DSM 14469</name>
    <dbReference type="NCBI Taxonomy" id="478749"/>
    <lineage>
        <taxon>Bacteria</taxon>
        <taxon>Bacillati</taxon>
        <taxon>Bacillota</taxon>
        <taxon>Clostridia</taxon>
        <taxon>Lachnospirales</taxon>
        <taxon>Lachnospiraceae</taxon>
        <taxon>Marvinbryantia</taxon>
    </lineage>
</organism>
<dbReference type="PROSITE" id="PS00041">
    <property type="entry name" value="HTH_ARAC_FAMILY_1"/>
    <property type="match status" value="1"/>
</dbReference>
<gene>
    <name evidence="5" type="ORF">BRYFOR_05145</name>
</gene>
<evidence type="ECO:0000259" key="4">
    <source>
        <dbReference type="PROSITE" id="PS01124"/>
    </source>
</evidence>
<sequence length="295" mass="33877">MNNWTSIRTDDTLKETVQHGNAAYPFAYYLENIWDFDFHCMDWHWHHELEFISVVEGTAICYAGTDMLKVPAGCGMFINSSVLHRFEATASALIPNIVFSPGLLAPENSLIYQKYILPVLHSRISWQLFSPQIAWQGQILDILAQIYRLQEQETDTELATLRLLLKLWDILVRNLDIPDGEKALARPDHRQARLQIMMQYIHDNYRTELTLEQIASAASVSKSSALQIFHSGIHLSPVAYLIQYRLTQAAGLLYTTRKPVSAIAQETGFASAGYFCRKFKERYQMSPKEYRAKKV</sequence>
<dbReference type="Pfam" id="PF12833">
    <property type="entry name" value="HTH_18"/>
    <property type="match status" value="1"/>
</dbReference>
<keyword evidence="3" id="KW-0804">Transcription</keyword>
<feature type="domain" description="HTH araC/xylS-type" evidence="4">
    <location>
        <begin position="195"/>
        <end position="293"/>
    </location>
</feature>
<evidence type="ECO:0000313" key="5">
    <source>
        <dbReference type="EMBL" id="EET62794.1"/>
    </source>
</evidence>
<evidence type="ECO:0000256" key="1">
    <source>
        <dbReference type="ARBA" id="ARBA00023015"/>
    </source>
</evidence>
<dbReference type="EMBL" id="ACCL02000001">
    <property type="protein sequence ID" value="EET62794.1"/>
    <property type="molecule type" value="Genomic_DNA"/>
</dbReference>
<evidence type="ECO:0000313" key="6">
    <source>
        <dbReference type="Proteomes" id="UP000005561"/>
    </source>
</evidence>
<dbReference type="SUPFAM" id="SSF46689">
    <property type="entry name" value="Homeodomain-like"/>
    <property type="match status" value="2"/>
</dbReference>
<dbReference type="InterPro" id="IPR018060">
    <property type="entry name" value="HTH_AraC"/>
</dbReference>
<dbReference type="SMART" id="SM00342">
    <property type="entry name" value="HTH_ARAC"/>
    <property type="match status" value="1"/>
</dbReference>
<dbReference type="SUPFAM" id="SSF51182">
    <property type="entry name" value="RmlC-like cupins"/>
    <property type="match status" value="1"/>
</dbReference>
<dbReference type="eggNOG" id="COG2207">
    <property type="taxonomic scope" value="Bacteria"/>
</dbReference>
<accession>C6L955</accession>
<dbReference type="Pfam" id="PF02311">
    <property type="entry name" value="AraC_binding"/>
    <property type="match status" value="1"/>
</dbReference>
<keyword evidence="1" id="KW-0805">Transcription regulation</keyword>
<dbReference type="STRING" id="168384.SAMN05660368_01762"/>
<dbReference type="PANTHER" id="PTHR43280:SF28">
    <property type="entry name" value="HTH-TYPE TRANSCRIPTIONAL ACTIVATOR RHAS"/>
    <property type="match status" value="1"/>
</dbReference>
<dbReference type="InterPro" id="IPR003313">
    <property type="entry name" value="AraC-bd"/>
</dbReference>
<dbReference type="GO" id="GO:0003700">
    <property type="term" value="F:DNA-binding transcription factor activity"/>
    <property type="evidence" value="ECO:0007669"/>
    <property type="project" value="InterPro"/>
</dbReference>
<evidence type="ECO:0000256" key="2">
    <source>
        <dbReference type="ARBA" id="ARBA00023125"/>
    </source>
</evidence>